<evidence type="ECO:0000313" key="1">
    <source>
        <dbReference type="EMBL" id="MBB5137638.1"/>
    </source>
</evidence>
<organism evidence="1 2">
    <name type="scientific">Thermocatellispora tengchongensis</name>
    <dbReference type="NCBI Taxonomy" id="1073253"/>
    <lineage>
        <taxon>Bacteria</taxon>
        <taxon>Bacillati</taxon>
        <taxon>Actinomycetota</taxon>
        <taxon>Actinomycetes</taxon>
        <taxon>Streptosporangiales</taxon>
        <taxon>Streptosporangiaceae</taxon>
        <taxon>Thermocatellispora</taxon>
    </lineage>
</organism>
<comment type="caution">
    <text evidence="1">The sequence shown here is derived from an EMBL/GenBank/DDBJ whole genome shotgun (WGS) entry which is preliminary data.</text>
</comment>
<sequence length="75" mass="8205">MARGSSPALCVEPQGTWCLPTAAEAPPPMRIPPLKALQARRRGGGTRPNVITNPRCRLSITSRRASVLTAIQKWW</sequence>
<gene>
    <name evidence="1" type="ORF">HNP84_007390</name>
</gene>
<proteinExistence type="predicted"/>
<evidence type="ECO:0000313" key="2">
    <source>
        <dbReference type="Proteomes" id="UP000578449"/>
    </source>
</evidence>
<dbReference type="EMBL" id="JACHGN010000019">
    <property type="protein sequence ID" value="MBB5137638.1"/>
    <property type="molecule type" value="Genomic_DNA"/>
</dbReference>
<dbReference type="Proteomes" id="UP000578449">
    <property type="component" value="Unassembled WGS sequence"/>
</dbReference>
<protein>
    <submittedName>
        <fullName evidence="1">Uncharacterized protein</fullName>
    </submittedName>
</protein>
<name>A0A840PDE9_9ACTN</name>
<dbReference type="AlphaFoldDB" id="A0A840PDE9"/>
<reference evidence="1 2" key="1">
    <citation type="submission" date="2020-08" db="EMBL/GenBank/DDBJ databases">
        <title>Genomic Encyclopedia of Type Strains, Phase IV (KMG-IV): sequencing the most valuable type-strain genomes for metagenomic binning, comparative biology and taxonomic classification.</title>
        <authorList>
            <person name="Goeker M."/>
        </authorList>
    </citation>
    <scope>NUCLEOTIDE SEQUENCE [LARGE SCALE GENOMIC DNA]</scope>
    <source>
        <strain evidence="1 2">DSM 45615</strain>
    </source>
</reference>
<accession>A0A840PDE9</accession>
<keyword evidence="2" id="KW-1185">Reference proteome</keyword>